<reference evidence="5" key="1">
    <citation type="submission" date="2015-05" db="EMBL/GenBank/DDBJ databases">
        <authorList>
            <person name="Rodrigo-Torres Lidia"/>
            <person name="Arahal R.David."/>
        </authorList>
    </citation>
    <scope>NUCLEOTIDE SEQUENCE [LARGE SCALE GENOMIC DNA]</scope>
    <source>
        <strain evidence="5">CECT 7321</strain>
    </source>
</reference>
<dbReference type="GO" id="GO:0016151">
    <property type="term" value="F:nickel cation binding"/>
    <property type="evidence" value="ECO:0007669"/>
    <property type="project" value="UniProtKB-UniRule"/>
</dbReference>
<keyword evidence="3" id="KW-0996">Nickel insertion</keyword>
<accession>A0A0H5DJ60</accession>
<dbReference type="Pfam" id="PF01774">
    <property type="entry name" value="UreD"/>
    <property type="match status" value="1"/>
</dbReference>
<dbReference type="PANTHER" id="PTHR33643">
    <property type="entry name" value="UREASE ACCESSORY PROTEIN D"/>
    <property type="match status" value="1"/>
</dbReference>
<dbReference type="AlphaFoldDB" id="A0A0H5DJ60"/>
<organism evidence="4 5">
    <name type="scientific">Phaeobacter italicus</name>
    <dbReference type="NCBI Taxonomy" id="481446"/>
    <lineage>
        <taxon>Bacteria</taxon>
        <taxon>Pseudomonadati</taxon>
        <taxon>Pseudomonadota</taxon>
        <taxon>Alphaproteobacteria</taxon>
        <taxon>Rhodobacterales</taxon>
        <taxon>Roseobacteraceae</taxon>
        <taxon>Phaeobacter</taxon>
    </lineage>
</organism>
<gene>
    <name evidence="3 4" type="primary">ureD</name>
    <name evidence="4" type="ORF">NIT7321_03383</name>
</gene>
<comment type="function">
    <text evidence="3">Required for maturation of urease via the functional incorporation of the urease nickel metallocenter.</text>
</comment>
<dbReference type="EMBL" id="CVRL01000041">
    <property type="protein sequence ID" value="CRL12505.1"/>
    <property type="molecule type" value="Genomic_DNA"/>
</dbReference>
<evidence type="ECO:0000313" key="4">
    <source>
        <dbReference type="EMBL" id="CRL12505.1"/>
    </source>
</evidence>
<dbReference type="HAMAP" id="MF_01384">
    <property type="entry name" value="UreD"/>
    <property type="match status" value="1"/>
</dbReference>
<dbReference type="Proteomes" id="UP000043764">
    <property type="component" value="Unassembled WGS sequence"/>
</dbReference>
<proteinExistence type="inferred from homology"/>
<evidence type="ECO:0000256" key="1">
    <source>
        <dbReference type="ARBA" id="ARBA00007177"/>
    </source>
</evidence>
<dbReference type="GO" id="GO:0005737">
    <property type="term" value="C:cytoplasm"/>
    <property type="evidence" value="ECO:0007669"/>
    <property type="project" value="UniProtKB-SubCell"/>
</dbReference>
<dbReference type="InterPro" id="IPR002669">
    <property type="entry name" value="UreD"/>
</dbReference>
<evidence type="ECO:0000313" key="5">
    <source>
        <dbReference type="Proteomes" id="UP000043764"/>
    </source>
</evidence>
<name>A0A0H5DJ60_9RHOB</name>
<comment type="subcellular location">
    <subcellularLocation>
        <location evidence="3">Cytoplasm</location>
    </subcellularLocation>
</comment>
<keyword evidence="5" id="KW-1185">Reference proteome</keyword>
<protein>
    <recommendedName>
        <fullName evidence="3">Urease accessory protein UreD</fullName>
    </recommendedName>
</protein>
<dbReference type="PANTHER" id="PTHR33643:SF1">
    <property type="entry name" value="UREASE ACCESSORY PROTEIN D"/>
    <property type="match status" value="1"/>
</dbReference>
<dbReference type="STRING" id="481446.NIT7645_03313"/>
<comment type="subunit">
    <text evidence="3">UreD, UreF and UreG form a complex that acts as a GTP-hydrolysis-dependent molecular chaperone, activating the urease apoprotein by helping to assemble the nickel containing metallocenter of UreC. The UreE protein probably delivers the nickel.</text>
</comment>
<keyword evidence="2 3" id="KW-0143">Chaperone</keyword>
<sequence length="219" mass="23410">MINTAGGVTGGDRFDLTATAAADTELTLTTQAAERAYRAQPGETGRIRTHLIVGDGARANWLPQETILFQGCRLDRHLQIDLEASSRLLMCEALVFGRAAMGERLTDGVMQDRIDIRRCDQPLFQDAMTFCGDIAAHLAKPTVAAGAGALATVIFVAPDAEGRLAPLRRMLGSTAGASLIGSDLLILRALAPDSYALRKVLMPILTDLLAAPLPKPWMT</sequence>
<keyword evidence="3" id="KW-0963">Cytoplasm</keyword>
<evidence type="ECO:0000256" key="2">
    <source>
        <dbReference type="ARBA" id="ARBA00023186"/>
    </source>
</evidence>
<evidence type="ECO:0000256" key="3">
    <source>
        <dbReference type="HAMAP-Rule" id="MF_01384"/>
    </source>
</evidence>
<comment type="similarity">
    <text evidence="1 3">Belongs to the UreD family.</text>
</comment>